<dbReference type="AlphaFoldDB" id="A0AAW5S8Q7"/>
<keyword evidence="4" id="KW-1185">Reference proteome</keyword>
<dbReference type="Proteomes" id="UP001207588">
    <property type="component" value="Unassembled WGS sequence"/>
</dbReference>
<reference evidence="2" key="2">
    <citation type="submission" date="2020-07" db="EMBL/GenBank/DDBJ databases">
        <authorList>
            <person name="Pettersson B.M.F."/>
            <person name="Behra P.R.K."/>
            <person name="Ramesh M."/>
            <person name="Das S."/>
            <person name="Dasgupta S."/>
            <person name="Kirsebom L.A."/>
        </authorList>
    </citation>
    <scope>NUCLEOTIDE SEQUENCE</scope>
    <source>
        <strain evidence="2">DSM 45439</strain>
    </source>
</reference>
<feature type="transmembrane region" description="Helical" evidence="1">
    <location>
        <begin position="40"/>
        <end position="61"/>
    </location>
</feature>
<feature type="transmembrane region" description="Helical" evidence="1">
    <location>
        <begin position="105"/>
        <end position="126"/>
    </location>
</feature>
<sequence length="151" mass="16207">MAINVRRAVLLLPVYVAWMVGVEAFFDSSGLNTHADLPAWLLVAFTLTALAACVIVAWFITQKARGKISVTRERAYVGLLITVVVSGFIDDALKGLASLVFHAKSIWALIPLYILSWVVLLAVGAVTMSRMAARSGDTPASKSERSDATTA</sequence>
<dbReference type="RefSeq" id="WP_139800244.1">
    <property type="nucleotide sequence ID" value="NZ_JACKTG010000071.1"/>
</dbReference>
<gene>
    <name evidence="3" type="ORF">BST19_26950</name>
    <name evidence="2" type="ORF">H7I91_21405</name>
</gene>
<keyword evidence="1" id="KW-0812">Transmembrane</keyword>
<proteinExistence type="predicted"/>
<keyword evidence="1" id="KW-1133">Transmembrane helix</keyword>
<reference evidence="2" key="3">
    <citation type="journal article" date="2022" name="BMC Genomics">
        <title>Comparative genome analysis of mycobacteria focusing on tRNA and non-coding RNA.</title>
        <authorList>
            <person name="Behra P.R.K."/>
            <person name="Pettersson B.M.F."/>
            <person name="Ramesh M."/>
            <person name="Das S."/>
            <person name="Dasgupta S."/>
            <person name="Kirsebom L.A."/>
        </authorList>
    </citation>
    <scope>NUCLEOTIDE SEQUENCE</scope>
    <source>
        <strain evidence="2">DSM 45439</strain>
    </source>
</reference>
<dbReference type="EMBL" id="MVHL01000101">
    <property type="protein sequence ID" value="ORA41963.1"/>
    <property type="molecule type" value="Genomic_DNA"/>
</dbReference>
<accession>A0AAW5S8Q7</accession>
<feature type="transmembrane region" description="Helical" evidence="1">
    <location>
        <begin position="73"/>
        <end position="93"/>
    </location>
</feature>
<evidence type="ECO:0000313" key="2">
    <source>
        <dbReference type="EMBL" id="MCV6991796.1"/>
    </source>
</evidence>
<organism evidence="2 5">
    <name type="scientific">Mycobacterium bouchedurhonense</name>
    <dbReference type="NCBI Taxonomy" id="701041"/>
    <lineage>
        <taxon>Bacteria</taxon>
        <taxon>Bacillati</taxon>
        <taxon>Actinomycetota</taxon>
        <taxon>Actinomycetes</taxon>
        <taxon>Mycobacteriales</taxon>
        <taxon>Mycobacteriaceae</taxon>
        <taxon>Mycobacterium</taxon>
        <taxon>Mycobacterium avium complex (MAC)</taxon>
    </lineage>
</organism>
<evidence type="ECO:0000313" key="5">
    <source>
        <dbReference type="Proteomes" id="UP001207588"/>
    </source>
</evidence>
<evidence type="ECO:0000313" key="3">
    <source>
        <dbReference type="EMBL" id="ORA41963.1"/>
    </source>
</evidence>
<dbReference type="EMBL" id="JACKTG010000071">
    <property type="protein sequence ID" value="MCV6991796.1"/>
    <property type="molecule type" value="Genomic_DNA"/>
</dbReference>
<evidence type="ECO:0000313" key="4">
    <source>
        <dbReference type="Proteomes" id="UP000192293"/>
    </source>
</evidence>
<reference evidence="3 4" key="1">
    <citation type="submission" date="2017-02" db="EMBL/GenBank/DDBJ databases">
        <title>The new phylogeny of genus Mycobacterium.</title>
        <authorList>
            <person name="Tortoli E."/>
            <person name="Trovato A."/>
            <person name="Cirillo D.M."/>
        </authorList>
    </citation>
    <scope>NUCLEOTIDE SEQUENCE [LARGE SCALE GENOMIC DNA]</scope>
    <source>
        <strain evidence="3 4">DSM 45439</strain>
    </source>
</reference>
<comment type="caution">
    <text evidence="2">The sequence shown here is derived from an EMBL/GenBank/DDBJ whole genome shotgun (WGS) entry which is preliminary data.</text>
</comment>
<protein>
    <submittedName>
        <fullName evidence="2">Uncharacterized protein</fullName>
    </submittedName>
</protein>
<name>A0AAW5S8Q7_MYCBC</name>
<evidence type="ECO:0000256" key="1">
    <source>
        <dbReference type="SAM" id="Phobius"/>
    </source>
</evidence>
<keyword evidence="1" id="KW-0472">Membrane</keyword>
<dbReference type="Proteomes" id="UP000192293">
    <property type="component" value="Unassembled WGS sequence"/>
</dbReference>